<accession>A0AAG5DQ51</accession>
<dbReference type="AlphaFoldDB" id="A0AAG5DQ51"/>
<keyword evidence="2" id="KW-1185">Reference proteome</keyword>
<dbReference type="Proteomes" id="UP000075880">
    <property type="component" value="Unassembled WGS sequence"/>
</dbReference>
<name>A0AAG5DQ51_ANOAO</name>
<proteinExistence type="predicted"/>
<evidence type="ECO:0000313" key="2">
    <source>
        <dbReference type="Proteomes" id="UP000075880"/>
    </source>
</evidence>
<evidence type="ECO:0000313" key="1">
    <source>
        <dbReference type="EnsemblMetazoa" id="ENSAATROPP013286"/>
    </source>
</evidence>
<protein>
    <submittedName>
        <fullName evidence="1">Uncharacterized protein</fullName>
    </submittedName>
</protein>
<dbReference type="EnsemblMetazoa" id="ENSAATROPT014580">
    <property type="protein sequence ID" value="ENSAATROPP013286"/>
    <property type="gene ID" value="ENSAATROPG011827"/>
</dbReference>
<reference evidence="1" key="1">
    <citation type="submission" date="2024-04" db="UniProtKB">
        <authorList>
            <consortium name="EnsemblMetazoa"/>
        </authorList>
    </citation>
    <scope>IDENTIFICATION</scope>
    <source>
        <strain evidence="1">EBRO</strain>
    </source>
</reference>
<organism evidence="1 2">
    <name type="scientific">Anopheles atroparvus</name>
    <name type="common">European mosquito</name>
    <dbReference type="NCBI Taxonomy" id="41427"/>
    <lineage>
        <taxon>Eukaryota</taxon>
        <taxon>Metazoa</taxon>
        <taxon>Ecdysozoa</taxon>
        <taxon>Arthropoda</taxon>
        <taxon>Hexapoda</taxon>
        <taxon>Insecta</taxon>
        <taxon>Pterygota</taxon>
        <taxon>Neoptera</taxon>
        <taxon>Endopterygota</taxon>
        <taxon>Diptera</taxon>
        <taxon>Nematocera</taxon>
        <taxon>Culicoidea</taxon>
        <taxon>Culicidae</taxon>
        <taxon>Anophelinae</taxon>
        <taxon>Anopheles</taxon>
    </lineage>
</organism>
<sequence>VEPSLSHTHTSFGSLTTQFCFDLERGESGADQCRLNSEICVDKEFNGDKNVSNSVQGSRKGKNARNNNVLAVFFSSTAAKRRRHHPVTSSSSGCCTAVPGPKKCYAFVMCVIV</sequence>